<keyword evidence="8" id="KW-1185">Reference proteome</keyword>
<dbReference type="PANTHER" id="PTHR43004">
    <property type="entry name" value="TRK SYSTEM POTASSIUM UPTAKE PROTEIN"/>
    <property type="match status" value="1"/>
</dbReference>
<organism evidence="7 8">
    <name type="scientific">Conoideocrella luteorostrata</name>
    <dbReference type="NCBI Taxonomy" id="1105319"/>
    <lineage>
        <taxon>Eukaryota</taxon>
        <taxon>Fungi</taxon>
        <taxon>Dikarya</taxon>
        <taxon>Ascomycota</taxon>
        <taxon>Pezizomycotina</taxon>
        <taxon>Sordariomycetes</taxon>
        <taxon>Hypocreomycetidae</taxon>
        <taxon>Hypocreales</taxon>
        <taxon>Clavicipitaceae</taxon>
        <taxon>Conoideocrella</taxon>
    </lineage>
</organism>
<dbReference type="GO" id="GO:0016709">
    <property type="term" value="F:oxidoreductase activity, acting on paired donors, with incorporation or reduction of molecular oxygen, NAD(P)H as one donor, and incorporation of one atom of oxygen"/>
    <property type="evidence" value="ECO:0007669"/>
    <property type="project" value="UniProtKB-ARBA"/>
</dbReference>
<protein>
    <recommendedName>
        <fullName evidence="6">FAD-binding domain-containing protein</fullName>
    </recommendedName>
</protein>
<feature type="domain" description="FAD-binding" evidence="6">
    <location>
        <begin position="8"/>
        <end position="41"/>
    </location>
</feature>
<reference evidence="7" key="1">
    <citation type="submission" date="2023-06" db="EMBL/GenBank/DDBJ databases">
        <title>Conoideocrella luteorostrata (Hypocreales: Clavicipitaceae), a potential biocontrol fungus for elongate hemlock scale in United States Christmas tree production areas.</title>
        <authorList>
            <person name="Barrett H."/>
            <person name="Lovett B."/>
            <person name="Macias A.M."/>
            <person name="Stajich J.E."/>
            <person name="Kasson M.T."/>
        </authorList>
    </citation>
    <scope>NUCLEOTIDE SEQUENCE</scope>
    <source>
        <strain evidence="7">ARSEF 14590</strain>
    </source>
</reference>
<comment type="caution">
    <text evidence="7">The sequence shown here is derived from an EMBL/GenBank/DDBJ whole genome shotgun (WGS) entry which is preliminary data.</text>
</comment>
<evidence type="ECO:0000256" key="4">
    <source>
        <dbReference type="ARBA" id="ARBA00023002"/>
    </source>
</evidence>
<keyword evidence="5" id="KW-1133">Transmembrane helix</keyword>
<gene>
    <name evidence="7" type="ORF">QQS21_010244</name>
</gene>
<dbReference type="Gene3D" id="3.50.50.60">
    <property type="entry name" value="FAD/NAD(P)-binding domain"/>
    <property type="match status" value="2"/>
</dbReference>
<evidence type="ECO:0000256" key="1">
    <source>
        <dbReference type="ARBA" id="ARBA00001974"/>
    </source>
</evidence>
<keyword evidence="5" id="KW-0812">Transmembrane</keyword>
<keyword evidence="5" id="KW-0472">Membrane</keyword>
<dbReference type="InterPro" id="IPR050641">
    <property type="entry name" value="RIFMO-like"/>
</dbReference>
<keyword evidence="4" id="KW-0560">Oxidoreductase</keyword>
<dbReference type="PANTHER" id="PTHR43004:SF19">
    <property type="entry name" value="BINDING MONOOXYGENASE, PUTATIVE (JCVI)-RELATED"/>
    <property type="match status" value="1"/>
</dbReference>
<name>A0AAJ0FX24_9HYPO</name>
<dbReference type="Proteomes" id="UP001251528">
    <property type="component" value="Unassembled WGS sequence"/>
</dbReference>
<keyword evidence="3" id="KW-0274">FAD</keyword>
<dbReference type="SUPFAM" id="SSF51905">
    <property type="entry name" value="FAD/NAD(P)-binding domain"/>
    <property type="match status" value="1"/>
</dbReference>
<dbReference type="EMBL" id="JASWJB010000291">
    <property type="protein sequence ID" value="KAK2592065.1"/>
    <property type="molecule type" value="Genomic_DNA"/>
</dbReference>
<feature type="domain" description="FAD-binding" evidence="6">
    <location>
        <begin position="42"/>
        <end position="80"/>
    </location>
</feature>
<dbReference type="Pfam" id="PF01494">
    <property type="entry name" value="FAD_binding_3"/>
    <property type="match status" value="2"/>
</dbReference>
<dbReference type="GO" id="GO:0071949">
    <property type="term" value="F:FAD binding"/>
    <property type="evidence" value="ECO:0007669"/>
    <property type="project" value="InterPro"/>
</dbReference>
<accession>A0AAJ0FX24</accession>
<evidence type="ECO:0000256" key="5">
    <source>
        <dbReference type="SAM" id="Phobius"/>
    </source>
</evidence>
<dbReference type="InterPro" id="IPR036188">
    <property type="entry name" value="FAD/NAD-bd_sf"/>
</dbReference>
<dbReference type="AlphaFoldDB" id="A0AAJ0FX24"/>
<comment type="cofactor">
    <cofactor evidence="1">
        <name>FAD</name>
        <dbReference type="ChEBI" id="CHEBI:57692"/>
    </cofactor>
</comment>
<sequence>MTGLDKLYDVIIAGTGPVGMMLASKLSFAGALVLVIERDPSRVLLAGDAAHIYSLLGAQGLNLSLGDAINLGWKLAATVTTLQPDIFGRAVLNLTQDLLNTDGGINLVISRVWGLAQRYVLGKGGVYGHELVGASVPDFEFLDGSRLGDRMGFGVKLK</sequence>
<evidence type="ECO:0000313" key="7">
    <source>
        <dbReference type="EMBL" id="KAK2592065.1"/>
    </source>
</evidence>
<evidence type="ECO:0000259" key="6">
    <source>
        <dbReference type="Pfam" id="PF01494"/>
    </source>
</evidence>
<evidence type="ECO:0000256" key="2">
    <source>
        <dbReference type="ARBA" id="ARBA00022630"/>
    </source>
</evidence>
<evidence type="ECO:0000313" key="8">
    <source>
        <dbReference type="Proteomes" id="UP001251528"/>
    </source>
</evidence>
<feature type="transmembrane region" description="Helical" evidence="5">
    <location>
        <begin position="12"/>
        <end position="36"/>
    </location>
</feature>
<proteinExistence type="predicted"/>
<dbReference type="InterPro" id="IPR002938">
    <property type="entry name" value="FAD-bd"/>
</dbReference>
<keyword evidence="2" id="KW-0285">Flavoprotein</keyword>
<evidence type="ECO:0000256" key="3">
    <source>
        <dbReference type="ARBA" id="ARBA00022827"/>
    </source>
</evidence>